<sequence>MPSKFLPVVQVKPILKGSLEYEARRAAVLEEFAAKVPDNLRLPIELINNPPKNVTGVPKECGLLTPEELTITEKYDATALAGLIASKRLTAVDVATAFSKRAIIAHQLTGCLTEWFMEDAIEQAKRLDEHLQSTGKTVGPLHGVPFSVKEHLPLAGHYSSIGLYDTRVKDEEDCHIVAALRDAGAVFYCKTNQPQAIMHLDTSSSWGRTLNPHNIHLSAGGSSGGEAALLAMRGSVLGMGSDIAGSVRNPAAFCGIYGFKPTTCVVPRKGLITGGAIAELNILTTAGPLCNSLRDMDLFMSVLLNSKPYLVDPTLVPMPWTGLKSLPQPKPLKIGVMMNDEVIIPQPPVIRALNWAIEKLKASNNFSIKTFEPYNVSKAINNVILAYWPDGGNGIKKHLAASGEPMLPLTQLVIKAAEGPELTPYQILAQHLERDQFRVDFARHWESQDVDFVLCPVFFGPACEHEMSFYPNYTAFWNYVDYPGAVVPTPIRAGKKGAEKYAADAHAPLSKDDEHVRQMWEEGDFEGAPVNLQIVARKYHDNDLFAALEKMQRVLELP</sequence>
<evidence type="ECO:0000256" key="2">
    <source>
        <dbReference type="ARBA" id="ARBA00009199"/>
    </source>
</evidence>
<evidence type="ECO:0000256" key="5">
    <source>
        <dbReference type="PIRSR" id="PIRSR001221-1"/>
    </source>
</evidence>
<keyword evidence="4" id="KW-0378">Hydrolase</keyword>
<feature type="domain" description="Amidase" evidence="7">
    <location>
        <begin position="94"/>
        <end position="544"/>
    </location>
</feature>
<dbReference type="PIRSF" id="PIRSF001221">
    <property type="entry name" value="Amidase_fungi"/>
    <property type="match status" value="1"/>
</dbReference>
<comment type="similarity">
    <text evidence="2">Belongs to the amidase family.</text>
</comment>
<dbReference type="InterPro" id="IPR036928">
    <property type="entry name" value="AS_sf"/>
</dbReference>
<dbReference type="PROSITE" id="PS00571">
    <property type="entry name" value="AMIDASES"/>
    <property type="match status" value="1"/>
</dbReference>
<evidence type="ECO:0000256" key="6">
    <source>
        <dbReference type="PIRSR" id="PIRSR001221-2"/>
    </source>
</evidence>
<dbReference type="AlphaFoldDB" id="A0A0F9XK15"/>
<dbReference type="EMBL" id="JOKZ01000067">
    <property type="protein sequence ID" value="KKP04770.1"/>
    <property type="molecule type" value="Genomic_DNA"/>
</dbReference>
<evidence type="ECO:0000259" key="7">
    <source>
        <dbReference type="Pfam" id="PF01425"/>
    </source>
</evidence>
<comment type="catalytic activity">
    <reaction evidence="1">
        <text>a monocarboxylic acid amide + H2O = a monocarboxylate + NH4(+)</text>
        <dbReference type="Rhea" id="RHEA:12020"/>
        <dbReference type="ChEBI" id="CHEBI:15377"/>
        <dbReference type="ChEBI" id="CHEBI:28938"/>
        <dbReference type="ChEBI" id="CHEBI:35757"/>
        <dbReference type="ChEBI" id="CHEBI:83628"/>
        <dbReference type="EC" id="3.5.1.4"/>
    </reaction>
</comment>
<proteinExistence type="inferred from homology"/>
<dbReference type="OrthoDB" id="6428749at2759"/>
<organism evidence="8 9">
    <name type="scientific">Trichoderma harzianum</name>
    <name type="common">Hypocrea lixii</name>
    <dbReference type="NCBI Taxonomy" id="5544"/>
    <lineage>
        <taxon>Eukaryota</taxon>
        <taxon>Fungi</taxon>
        <taxon>Dikarya</taxon>
        <taxon>Ascomycota</taxon>
        <taxon>Pezizomycotina</taxon>
        <taxon>Sordariomycetes</taxon>
        <taxon>Hypocreomycetidae</taxon>
        <taxon>Hypocreales</taxon>
        <taxon>Hypocreaceae</taxon>
        <taxon>Trichoderma</taxon>
    </lineage>
</organism>
<evidence type="ECO:0000313" key="9">
    <source>
        <dbReference type="Proteomes" id="UP000034112"/>
    </source>
</evidence>
<comment type="caution">
    <text evidence="8">The sequence shown here is derived from an EMBL/GenBank/DDBJ whole genome shotgun (WGS) entry which is preliminary data.</text>
</comment>
<feature type="active site" description="Charge relay system" evidence="5">
    <location>
        <position position="222"/>
    </location>
</feature>
<feature type="binding site" evidence="6">
    <location>
        <position position="222"/>
    </location>
    <ligand>
        <name>substrate</name>
    </ligand>
</feature>
<evidence type="ECO:0000256" key="3">
    <source>
        <dbReference type="ARBA" id="ARBA00012922"/>
    </source>
</evidence>
<reference evidence="9" key="1">
    <citation type="journal article" date="2015" name="Genome Announc.">
        <title>Draft whole-genome sequence of the biocontrol agent Trichoderma harzianum T6776.</title>
        <authorList>
            <person name="Baroncelli R."/>
            <person name="Piaggeschi G."/>
            <person name="Fiorini L."/>
            <person name="Bertolini E."/>
            <person name="Zapparata A."/>
            <person name="Pe M.E."/>
            <person name="Sarrocco S."/>
            <person name="Vannacci G."/>
        </authorList>
    </citation>
    <scope>NUCLEOTIDE SEQUENCE [LARGE SCALE GENOMIC DNA]</scope>
    <source>
        <strain evidence="9">T6776</strain>
    </source>
</reference>
<dbReference type="OMA" id="RRAYWPD"/>
<dbReference type="InterPro" id="IPR020556">
    <property type="entry name" value="Amidase_CS"/>
</dbReference>
<evidence type="ECO:0000256" key="4">
    <source>
        <dbReference type="ARBA" id="ARBA00022801"/>
    </source>
</evidence>
<evidence type="ECO:0000313" key="8">
    <source>
        <dbReference type="EMBL" id="KKP04770.1"/>
    </source>
</evidence>
<protein>
    <recommendedName>
        <fullName evidence="3">amidase</fullName>
        <ecNumber evidence="3">3.5.1.4</ecNumber>
    </recommendedName>
</protein>
<dbReference type="InterPro" id="IPR023631">
    <property type="entry name" value="Amidase_dom"/>
</dbReference>
<name>A0A0F9XK15_TRIHA</name>
<evidence type="ECO:0000256" key="1">
    <source>
        <dbReference type="ARBA" id="ARBA00001311"/>
    </source>
</evidence>
<dbReference type="EC" id="3.5.1.4" evidence="3"/>
<dbReference type="GO" id="GO:0004040">
    <property type="term" value="F:amidase activity"/>
    <property type="evidence" value="ECO:0007669"/>
    <property type="project" value="UniProtKB-EC"/>
</dbReference>
<dbReference type="PANTHER" id="PTHR46072:SF4">
    <property type="entry name" value="AMIDASE C550.07-RELATED"/>
    <property type="match status" value="1"/>
</dbReference>
<feature type="active site" description="Charge relay system" evidence="5">
    <location>
        <position position="149"/>
    </location>
</feature>
<accession>A0A0F9XK15</accession>
<dbReference type="PANTHER" id="PTHR46072">
    <property type="entry name" value="AMIDASE-RELATED-RELATED"/>
    <property type="match status" value="1"/>
</dbReference>
<dbReference type="Gene3D" id="3.90.1300.10">
    <property type="entry name" value="Amidase signature (AS) domain"/>
    <property type="match status" value="1"/>
</dbReference>
<feature type="binding site" evidence="6">
    <location>
        <begin position="243"/>
        <end position="246"/>
    </location>
    <ligand>
        <name>substrate</name>
    </ligand>
</feature>
<gene>
    <name evidence="8" type="ORF">THAR02_03107</name>
</gene>
<dbReference type="Proteomes" id="UP000034112">
    <property type="component" value="Unassembled WGS sequence"/>
</dbReference>
<feature type="binding site" evidence="6">
    <location>
        <position position="197"/>
    </location>
    <ligand>
        <name>substrate</name>
    </ligand>
</feature>
<dbReference type="SUPFAM" id="SSF75304">
    <property type="entry name" value="Amidase signature (AS) enzymes"/>
    <property type="match status" value="1"/>
</dbReference>
<feature type="active site" description="Acyl-ester intermediate" evidence="5">
    <location>
        <position position="246"/>
    </location>
</feature>
<dbReference type="Pfam" id="PF01425">
    <property type="entry name" value="Amidase"/>
    <property type="match status" value="1"/>
</dbReference>